<dbReference type="InterPro" id="IPR036271">
    <property type="entry name" value="Tet_transcr_reg_TetR-rel_C_sf"/>
</dbReference>
<evidence type="ECO:0000313" key="6">
    <source>
        <dbReference type="EMBL" id="BDZ52145.1"/>
    </source>
</evidence>
<dbReference type="InterPro" id="IPR009057">
    <property type="entry name" value="Homeodomain-like_sf"/>
</dbReference>
<proteinExistence type="predicted"/>
<evidence type="ECO:0000256" key="1">
    <source>
        <dbReference type="ARBA" id="ARBA00023015"/>
    </source>
</evidence>
<accession>A0ABM8GUI9</accession>
<dbReference type="PANTHER" id="PTHR30055">
    <property type="entry name" value="HTH-TYPE TRANSCRIPTIONAL REGULATOR RUTR"/>
    <property type="match status" value="1"/>
</dbReference>
<dbReference type="InterPro" id="IPR039538">
    <property type="entry name" value="BetI_C"/>
</dbReference>
<reference evidence="7" key="1">
    <citation type="journal article" date="2019" name="Int. J. Syst. Evol. Microbiol.">
        <title>The Global Catalogue of Microorganisms (GCM) 10K type strain sequencing project: providing services to taxonomists for standard genome sequencing and annotation.</title>
        <authorList>
            <consortium name="The Broad Institute Genomics Platform"/>
            <consortium name="The Broad Institute Genome Sequencing Center for Infectious Disease"/>
            <person name="Wu L."/>
            <person name="Ma J."/>
        </authorList>
    </citation>
    <scope>NUCLEOTIDE SEQUENCE [LARGE SCALE GENOMIC DNA]</scope>
    <source>
        <strain evidence="7">NBRC 108728</strain>
    </source>
</reference>
<dbReference type="Proteomes" id="UP001321486">
    <property type="component" value="Chromosome"/>
</dbReference>
<dbReference type="Pfam" id="PF13977">
    <property type="entry name" value="TetR_C_6"/>
    <property type="match status" value="1"/>
</dbReference>
<evidence type="ECO:0000256" key="2">
    <source>
        <dbReference type="ARBA" id="ARBA00023125"/>
    </source>
</evidence>
<dbReference type="RefSeq" id="WP_286344777.1">
    <property type="nucleotide sequence ID" value="NZ_AP027732.1"/>
</dbReference>
<dbReference type="SUPFAM" id="SSF46689">
    <property type="entry name" value="Homeodomain-like"/>
    <property type="match status" value="1"/>
</dbReference>
<evidence type="ECO:0000256" key="3">
    <source>
        <dbReference type="ARBA" id="ARBA00023163"/>
    </source>
</evidence>
<dbReference type="EMBL" id="AP027732">
    <property type="protein sequence ID" value="BDZ52145.1"/>
    <property type="molecule type" value="Genomic_DNA"/>
</dbReference>
<name>A0ABM8GUI9_9MICO</name>
<dbReference type="PANTHER" id="PTHR30055:SF234">
    <property type="entry name" value="HTH-TYPE TRANSCRIPTIONAL REGULATOR BETI"/>
    <property type="match status" value="1"/>
</dbReference>
<sequence>MTTSTGEPRRRRRPDERREEVAQTARDLALGDGLAALSLRSIASSMNVASGLVAHYEPSMEELTASTFRHVVAVELTEVRALVDDAPTGLDRLDRLVTTLLDPERDALSTIWADAWSLGRRMPLLARAARESMDSWHSYAREILLAAVAEGSVRTTEPDLVALELFALVDSTTAYALVSYRTPKERNQLVRRALEQALGLESGILARRA</sequence>
<dbReference type="InterPro" id="IPR050109">
    <property type="entry name" value="HTH-type_TetR-like_transc_reg"/>
</dbReference>
<gene>
    <name evidence="6" type="ORF">GCM10025867_43860</name>
</gene>
<keyword evidence="2" id="KW-0238">DNA-binding</keyword>
<protein>
    <recommendedName>
        <fullName evidence="5">BetI-type transcriptional repressor C-terminal domain-containing protein</fullName>
    </recommendedName>
</protein>
<organism evidence="6 7">
    <name type="scientific">Frondihabitans sucicola</name>
    <dbReference type="NCBI Taxonomy" id="1268041"/>
    <lineage>
        <taxon>Bacteria</taxon>
        <taxon>Bacillati</taxon>
        <taxon>Actinomycetota</taxon>
        <taxon>Actinomycetes</taxon>
        <taxon>Micrococcales</taxon>
        <taxon>Microbacteriaceae</taxon>
        <taxon>Frondihabitans</taxon>
    </lineage>
</organism>
<keyword evidence="7" id="KW-1185">Reference proteome</keyword>
<dbReference type="SUPFAM" id="SSF48498">
    <property type="entry name" value="Tetracyclin repressor-like, C-terminal domain"/>
    <property type="match status" value="1"/>
</dbReference>
<keyword evidence="3" id="KW-0804">Transcription</keyword>
<evidence type="ECO:0000259" key="5">
    <source>
        <dbReference type="Pfam" id="PF13977"/>
    </source>
</evidence>
<dbReference type="Gene3D" id="1.10.357.10">
    <property type="entry name" value="Tetracycline Repressor, domain 2"/>
    <property type="match status" value="1"/>
</dbReference>
<evidence type="ECO:0000256" key="4">
    <source>
        <dbReference type="SAM" id="MobiDB-lite"/>
    </source>
</evidence>
<evidence type="ECO:0000313" key="7">
    <source>
        <dbReference type="Proteomes" id="UP001321486"/>
    </source>
</evidence>
<feature type="domain" description="BetI-type transcriptional repressor C-terminal" evidence="5">
    <location>
        <begin position="91"/>
        <end position="198"/>
    </location>
</feature>
<feature type="region of interest" description="Disordered" evidence="4">
    <location>
        <begin position="1"/>
        <end position="20"/>
    </location>
</feature>
<keyword evidence="1" id="KW-0805">Transcription regulation</keyword>